<keyword evidence="4" id="KW-0648">Protein biosynthesis</keyword>
<sequence>MRNFILFLLCSLCFPQLFAQTTNNDEKQKYVYPQKVSPVGIDNYLFSTYYYNNKKTYNLRNSVLSNSGIISVLKINPAGSSFAIVHAKGKKSNVTVYDLWAANKVTHEFDEDIAPVSLCYAPDAKSLVISGNNKELFFFDTRQYELQYKMEIPFVAENIAISNNNFFIAASNGTTLNIWNLQSKELRKSISTDEKINCFTFSSDNNLLAILTADGKLTTYDTRTFFILQSYDAMGTARYCYFHPEGKYIAIVTGDKRISILNLMDEKDREYIDNAEGGITDARFLKNGKGEIFLAYNTVNSITYELMSKLSPNYSKLMNDELSDRMNTWMKMMPGETLEEYNLRVNDETRAQQMRLFEQEIATRMADNLVEKSEVTLGNYNPNSNMLAVDFNTMPTIYLNIPADEVSDFMNPGDLEFRNAVYGLTKNDKFELIYADVYNKASGKTYKYDNLDRESFDYMKSDDNFIPLNLVQQSNMDEIKLQEIKENIMSMAKQQNTISDHTKISVDAGIVSEIDADGKKIMNYNINFSYEVEQGFSAKEDFGPGKYITTQSGAAMSMLAIMKTAFEKDFAQYVHAGKKLRVKITGMADASPINGKITYDGCYGEYTNEPVYKDNDLSNITVTKESGVTQNDQLAFLRAVGVKDYILKNIPAFSEMNSDYNYYIEVTKEKGSEYRRISVAFTFVDAF</sequence>
<dbReference type="AlphaFoldDB" id="A0A0P0GCN6"/>
<dbReference type="EMBL" id="VVYX01000005">
    <property type="protein sequence ID" value="KAA5421299.1"/>
    <property type="molecule type" value="Genomic_DNA"/>
</dbReference>
<evidence type="ECO:0000313" key="5">
    <source>
        <dbReference type="EMBL" id="KAA5421299.1"/>
    </source>
</evidence>
<dbReference type="Proteomes" id="UP000482653">
    <property type="component" value="Unassembled WGS sequence"/>
</dbReference>
<proteinExistence type="predicted"/>
<reference evidence="4 6" key="1">
    <citation type="journal article" date="2015" name="Science">
        <title>Genetic determinants of in vivo fitness and diet responsiveness in multiple human gut Bacteroides.</title>
        <authorList>
            <person name="Wu M."/>
            <person name="McNulty N.P."/>
            <person name="Rodionov D.A."/>
            <person name="Khoroshkin M.S."/>
            <person name="Griffin N.W."/>
            <person name="Cheng J."/>
            <person name="Latreille P."/>
            <person name="Kerstetter R.A."/>
            <person name="Terrapon N."/>
            <person name="Henrissat B."/>
            <person name="Osterman A.L."/>
            <person name="Gordon J.I."/>
        </authorList>
    </citation>
    <scope>NUCLEOTIDE SEQUENCE [LARGE SCALE GENOMIC DNA]</scope>
    <source>
        <strain evidence="4 6">WH2</strain>
    </source>
</reference>
<dbReference type="GO" id="GO:0003743">
    <property type="term" value="F:translation initiation factor activity"/>
    <property type="evidence" value="ECO:0007669"/>
    <property type="project" value="UniProtKB-KW"/>
</dbReference>
<protein>
    <submittedName>
        <fullName evidence="4">Eukaryotic translation initiation factor eIF2A</fullName>
    </submittedName>
    <submittedName>
        <fullName evidence="5">WD40 repeat domain-containing protein</fullName>
    </submittedName>
</protein>
<evidence type="ECO:0000313" key="6">
    <source>
        <dbReference type="Proteomes" id="UP000061809"/>
    </source>
</evidence>
<dbReference type="KEGG" id="bcel:BcellWH2_02815"/>
<evidence type="ECO:0000313" key="4">
    <source>
        <dbReference type="EMBL" id="ALJ60054.1"/>
    </source>
</evidence>
<reference evidence="5 7" key="2">
    <citation type="journal article" date="2019" name="Nat. Med.">
        <title>A library of human gut bacterial isolates paired with longitudinal multiomics data enables mechanistic microbiome research.</title>
        <authorList>
            <person name="Poyet M."/>
            <person name="Groussin M."/>
            <person name="Gibbons S.M."/>
            <person name="Avila-Pacheco J."/>
            <person name="Jiang X."/>
            <person name="Kearney S.M."/>
            <person name="Perrotta A.R."/>
            <person name="Berdy B."/>
            <person name="Zhao S."/>
            <person name="Lieberman T.D."/>
            <person name="Swanson P.K."/>
            <person name="Smith M."/>
            <person name="Roesemann S."/>
            <person name="Alexander J.E."/>
            <person name="Rich S.A."/>
            <person name="Livny J."/>
            <person name="Vlamakis H."/>
            <person name="Clish C."/>
            <person name="Bullock K."/>
            <person name="Deik A."/>
            <person name="Scott J."/>
            <person name="Pierce K.A."/>
            <person name="Xavier R.J."/>
            <person name="Alm E.J."/>
        </authorList>
    </citation>
    <scope>NUCLEOTIDE SEQUENCE [LARGE SCALE GENOMIC DNA]</scope>
    <source>
        <strain evidence="5 7">BIOML-A8</strain>
    </source>
</reference>
<evidence type="ECO:0000256" key="1">
    <source>
        <dbReference type="ARBA" id="ARBA00022574"/>
    </source>
</evidence>
<organism evidence="4 6">
    <name type="scientific">Bacteroides cellulosilyticus</name>
    <dbReference type="NCBI Taxonomy" id="246787"/>
    <lineage>
        <taxon>Bacteria</taxon>
        <taxon>Pseudomonadati</taxon>
        <taxon>Bacteroidota</taxon>
        <taxon>Bacteroidia</taxon>
        <taxon>Bacteroidales</taxon>
        <taxon>Bacteroidaceae</taxon>
        <taxon>Bacteroides</taxon>
    </lineage>
</organism>
<dbReference type="InterPro" id="IPR050505">
    <property type="entry name" value="WDR55/POC1"/>
</dbReference>
<dbReference type="Gene3D" id="2.130.10.10">
    <property type="entry name" value="YVTN repeat-like/Quinoprotein amine dehydrogenase"/>
    <property type="match status" value="1"/>
</dbReference>
<feature type="chain" id="PRO_5042679834" evidence="3">
    <location>
        <begin position="20"/>
        <end position="687"/>
    </location>
</feature>
<dbReference type="Proteomes" id="UP000061809">
    <property type="component" value="Chromosome"/>
</dbReference>
<dbReference type="SMART" id="SM00320">
    <property type="entry name" value="WD40"/>
    <property type="match status" value="5"/>
</dbReference>
<dbReference type="InterPro" id="IPR001680">
    <property type="entry name" value="WD40_rpt"/>
</dbReference>
<keyword evidence="2" id="KW-0677">Repeat</keyword>
<gene>
    <name evidence="4" type="ORF">BcellWH2_02815</name>
    <name evidence="5" type="ORF">F2Y87_04990</name>
</gene>
<dbReference type="InterPro" id="IPR015943">
    <property type="entry name" value="WD40/YVTN_repeat-like_dom_sf"/>
</dbReference>
<evidence type="ECO:0000256" key="2">
    <source>
        <dbReference type="ARBA" id="ARBA00022737"/>
    </source>
</evidence>
<dbReference type="RefSeq" id="WP_144430746.1">
    <property type="nucleotide sequence ID" value="NZ_CAXSKE010000001.1"/>
</dbReference>
<dbReference type="EMBL" id="CP012801">
    <property type="protein sequence ID" value="ALJ60054.1"/>
    <property type="molecule type" value="Genomic_DNA"/>
</dbReference>
<dbReference type="SUPFAM" id="SSF50978">
    <property type="entry name" value="WD40 repeat-like"/>
    <property type="match status" value="1"/>
</dbReference>
<keyword evidence="3" id="KW-0732">Signal</keyword>
<feature type="signal peptide" evidence="3">
    <location>
        <begin position="1"/>
        <end position="19"/>
    </location>
</feature>
<dbReference type="PANTHER" id="PTHR44019">
    <property type="entry name" value="WD REPEAT-CONTAINING PROTEIN 55"/>
    <property type="match status" value="1"/>
</dbReference>
<evidence type="ECO:0000313" key="7">
    <source>
        <dbReference type="Proteomes" id="UP000482653"/>
    </source>
</evidence>
<dbReference type="PANTHER" id="PTHR44019:SF8">
    <property type="entry name" value="POC1 CENTRIOLAR PROTEIN HOMOLOG"/>
    <property type="match status" value="1"/>
</dbReference>
<keyword evidence="4" id="KW-0396">Initiation factor</keyword>
<name>A0A0P0GCN6_9BACE</name>
<accession>A0A0P0GCN6</accession>
<dbReference type="InterPro" id="IPR036322">
    <property type="entry name" value="WD40_repeat_dom_sf"/>
</dbReference>
<keyword evidence="1" id="KW-0853">WD repeat</keyword>
<dbReference type="PATRIC" id="fig|246787.4.peg.2907"/>
<evidence type="ECO:0000256" key="3">
    <source>
        <dbReference type="SAM" id="SignalP"/>
    </source>
</evidence>